<dbReference type="Pfam" id="PF25595">
    <property type="entry name" value="Phage_TTP_16"/>
    <property type="match status" value="1"/>
</dbReference>
<proteinExistence type="predicted"/>
<gene>
    <name evidence="1" type="ORF">Q9R08_05210</name>
</gene>
<organism evidence="1 2">
    <name type="scientific">Microbacterium psychrotolerans</name>
    <dbReference type="NCBI Taxonomy" id="3068321"/>
    <lineage>
        <taxon>Bacteria</taxon>
        <taxon>Bacillati</taxon>
        <taxon>Actinomycetota</taxon>
        <taxon>Actinomycetes</taxon>
        <taxon>Micrococcales</taxon>
        <taxon>Microbacteriaceae</taxon>
        <taxon>Microbacterium</taxon>
    </lineage>
</organism>
<dbReference type="InterPro" id="IPR058009">
    <property type="entry name" value="TTP_Phage_16"/>
</dbReference>
<dbReference type="RefSeq" id="WP_308866810.1">
    <property type="nucleotide sequence ID" value="NZ_JAVFWO010000002.1"/>
</dbReference>
<evidence type="ECO:0008006" key="3">
    <source>
        <dbReference type="Google" id="ProtNLM"/>
    </source>
</evidence>
<reference evidence="1 2" key="1">
    <citation type="submission" date="2023-08" db="EMBL/GenBank/DDBJ databases">
        <title>Microbacterium psychrotolerans sp. nov., a psychrotolerant bacterium isolated from soil in Heilongjiang Province, China.</title>
        <authorList>
            <person name="An P."/>
            <person name="Zhao D."/>
            <person name="Xiang H."/>
        </authorList>
    </citation>
    <scope>NUCLEOTIDE SEQUENCE [LARGE SCALE GENOMIC DNA]</scope>
    <source>
        <strain evidence="1 2">QXD-8</strain>
    </source>
</reference>
<accession>A0ABU0YYH0</accession>
<dbReference type="Proteomes" id="UP001235133">
    <property type="component" value="Unassembled WGS sequence"/>
</dbReference>
<protein>
    <recommendedName>
        <fullName evidence="3">Phage tail protein</fullName>
    </recommendedName>
</protein>
<evidence type="ECO:0000313" key="1">
    <source>
        <dbReference type="EMBL" id="MDQ7877372.1"/>
    </source>
</evidence>
<evidence type="ECO:0000313" key="2">
    <source>
        <dbReference type="Proteomes" id="UP001235133"/>
    </source>
</evidence>
<dbReference type="EMBL" id="JAVFWO010000002">
    <property type="protein sequence ID" value="MDQ7877372.1"/>
    <property type="molecule type" value="Genomic_DNA"/>
</dbReference>
<sequence length="169" mass="18350">MLTLPAAVPSMGTRRVVFLPTVANIEAITLTEITAGENISCYLTRAGGWQPTNDQASVQDGRYCSAQDFEQPGTESRSLTIQYTFNLGTPTADEARLALEKGTTGILVHFLQIDQDEDTFAVGDWYEAVPVTMGIQSVMGVEDNAVDRIQQKAFVTGPWTEFKQLVAGG</sequence>
<comment type="caution">
    <text evidence="1">The sequence shown here is derived from an EMBL/GenBank/DDBJ whole genome shotgun (WGS) entry which is preliminary data.</text>
</comment>
<keyword evidence="2" id="KW-1185">Reference proteome</keyword>
<name>A0ABU0YYH0_9MICO</name>